<protein>
    <recommendedName>
        <fullName evidence="3 8">Dihydrofolate reductase</fullName>
        <ecNumber evidence="3 8">1.5.1.3</ecNumber>
    </recommendedName>
</protein>
<dbReference type="PROSITE" id="PS51330">
    <property type="entry name" value="DHFR_2"/>
    <property type="match status" value="1"/>
</dbReference>
<evidence type="ECO:0000313" key="11">
    <source>
        <dbReference type="Proteomes" id="UP000632828"/>
    </source>
</evidence>
<dbReference type="Pfam" id="PF00186">
    <property type="entry name" value="DHFR_1"/>
    <property type="match status" value="1"/>
</dbReference>
<dbReference type="GO" id="GO:0046452">
    <property type="term" value="P:dihydrofolate metabolic process"/>
    <property type="evidence" value="ECO:0007669"/>
    <property type="project" value="TreeGrafter"/>
</dbReference>
<comment type="similarity">
    <text evidence="2 8">Belongs to the dihydrofolate reductase family.</text>
</comment>
<dbReference type="GO" id="GO:0006730">
    <property type="term" value="P:one-carbon metabolic process"/>
    <property type="evidence" value="ECO:0007669"/>
    <property type="project" value="UniProtKB-KW"/>
</dbReference>
<dbReference type="GO" id="GO:0070401">
    <property type="term" value="F:NADP+ binding"/>
    <property type="evidence" value="ECO:0007669"/>
    <property type="project" value="UniProtKB-ARBA"/>
</dbReference>
<dbReference type="EC" id="1.5.1.3" evidence="3 8"/>
<name>A0A8J6QUJ5_9BACT</name>
<dbReference type="InterPro" id="IPR012259">
    <property type="entry name" value="DHFR"/>
</dbReference>
<dbReference type="GO" id="GO:0046654">
    <property type="term" value="P:tetrahydrofolate biosynthetic process"/>
    <property type="evidence" value="ECO:0007669"/>
    <property type="project" value="UniProtKB-UniPathway"/>
</dbReference>
<dbReference type="GO" id="GO:0005829">
    <property type="term" value="C:cytosol"/>
    <property type="evidence" value="ECO:0007669"/>
    <property type="project" value="TreeGrafter"/>
</dbReference>
<evidence type="ECO:0000256" key="7">
    <source>
        <dbReference type="ARBA" id="ARBA00025067"/>
    </source>
</evidence>
<evidence type="ECO:0000313" key="10">
    <source>
        <dbReference type="EMBL" id="MBD1400370.1"/>
    </source>
</evidence>
<dbReference type="UniPathway" id="UPA00077">
    <property type="reaction ID" value="UER00158"/>
</dbReference>
<evidence type="ECO:0000259" key="9">
    <source>
        <dbReference type="PROSITE" id="PS51330"/>
    </source>
</evidence>
<dbReference type="GO" id="GO:0004146">
    <property type="term" value="F:dihydrofolate reductase activity"/>
    <property type="evidence" value="ECO:0007669"/>
    <property type="project" value="UniProtKB-EC"/>
</dbReference>
<dbReference type="PIRSF" id="PIRSF000194">
    <property type="entry name" value="DHFR"/>
    <property type="match status" value="1"/>
</dbReference>
<dbReference type="PANTHER" id="PTHR48069">
    <property type="entry name" value="DIHYDROFOLATE REDUCTASE"/>
    <property type="match status" value="1"/>
</dbReference>
<evidence type="ECO:0000256" key="1">
    <source>
        <dbReference type="ARBA" id="ARBA00004903"/>
    </source>
</evidence>
<dbReference type="EMBL" id="JACWUN010000006">
    <property type="protein sequence ID" value="MBD1400370.1"/>
    <property type="molecule type" value="Genomic_DNA"/>
</dbReference>
<dbReference type="InterPro" id="IPR001796">
    <property type="entry name" value="DHFR_dom"/>
</dbReference>
<dbReference type="InterPro" id="IPR024072">
    <property type="entry name" value="DHFR-like_dom_sf"/>
</dbReference>
<dbReference type="PRINTS" id="PR00070">
    <property type="entry name" value="DHFR"/>
</dbReference>
<evidence type="ECO:0000256" key="6">
    <source>
        <dbReference type="ARBA" id="ARBA00023002"/>
    </source>
</evidence>
<accession>A0A8J6QUJ5</accession>
<evidence type="ECO:0000256" key="3">
    <source>
        <dbReference type="ARBA" id="ARBA00012856"/>
    </source>
</evidence>
<keyword evidence="4 8" id="KW-0554">One-carbon metabolism</keyword>
<dbReference type="RefSeq" id="WP_191154807.1">
    <property type="nucleotide sequence ID" value="NZ_JACWUN010000006.1"/>
</dbReference>
<comment type="caution">
    <text evidence="10">The sequence shown here is derived from an EMBL/GenBank/DDBJ whole genome shotgun (WGS) entry which is preliminary data.</text>
</comment>
<dbReference type="Gene3D" id="3.40.430.10">
    <property type="entry name" value="Dihydrofolate Reductase, subunit A"/>
    <property type="match status" value="1"/>
</dbReference>
<organism evidence="10 11">
    <name type="scientific">Pelovirga terrestris</name>
    <dbReference type="NCBI Taxonomy" id="2771352"/>
    <lineage>
        <taxon>Bacteria</taxon>
        <taxon>Pseudomonadati</taxon>
        <taxon>Thermodesulfobacteriota</taxon>
        <taxon>Desulfuromonadia</taxon>
        <taxon>Geobacterales</taxon>
        <taxon>Geobacteraceae</taxon>
        <taxon>Pelovirga</taxon>
    </lineage>
</organism>
<gene>
    <name evidence="10" type="ORF">ICT70_06775</name>
</gene>
<feature type="domain" description="DHFR" evidence="9">
    <location>
        <begin position="2"/>
        <end position="156"/>
    </location>
</feature>
<evidence type="ECO:0000256" key="8">
    <source>
        <dbReference type="PIRNR" id="PIRNR000194"/>
    </source>
</evidence>
<dbReference type="FunFam" id="3.40.430.10:FF:000001">
    <property type="entry name" value="Dihydrofolate reductase"/>
    <property type="match status" value="1"/>
</dbReference>
<comment type="pathway">
    <text evidence="1 8">Cofactor biosynthesis; tetrahydrofolate biosynthesis; 5,6,7,8-tetrahydrofolate from 7,8-dihydrofolate: step 1/1.</text>
</comment>
<comment type="function">
    <text evidence="7 8">Key enzyme in folate metabolism. Catalyzes an essential reaction for de novo glycine and purine synthesis, and for DNA precursor synthesis.</text>
</comment>
<evidence type="ECO:0000256" key="5">
    <source>
        <dbReference type="ARBA" id="ARBA00022857"/>
    </source>
</evidence>
<dbReference type="SUPFAM" id="SSF53597">
    <property type="entry name" value="Dihydrofolate reductase-like"/>
    <property type="match status" value="1"/>
</dbReference>
<dbReference type="GO" id="GO:0046655">
    <property type="term" value="P:folic acid metabolic process"/>
    <property type="evidence" value="ECO:0007669"/>
    <property type="project" value="TreeGrafter"/>
</dbReference>
<dbReference type="CDD" id="cd00209">
    <property type="entry name" value="DHFR"/>
    <property type="match status" value="1"/>
</dbReference>
<comment type="catalytic activity">
    <reaction evidence="8">
        <text>(6S)-5,6,7,8-tetrahydrofolate + NADP(+) = 7,8-dihydrofolate + NADPH + H(+)</text>
        <dbReference type="Rhea" id="RHEA:15009"/>
        <dbReference type="ChEBI" id="CHEBI:15378"/>
        <dbReference type="ChEBI" id="CHEBI:57451"/>
        <dbReference type="ChEBI" id="CHEBI:57453"/>
        <dbReference type="ChEBI" id="CHEBI:57783"/>
        <dbReference type="ChEBI" id="CHEBI:58349"/>
        <dbReference type="EC" id="1.5.1.3"/>
    </reaction>
</comment>
<evidence type="ECO:0000256" key="2">
    <source>
        <dbReference type="ARBA" id="ARBA00009539"/>
    </source>
</evidence>
<proteinExistence type="inferred from homology"/>
<dbReference type="Proteomes" id="UP000632828">
    <property type="component" value="Unassembled WGS sequence"/>
</dbReference>
<dbReference type="PANTHER" id="PTHR48069:SF3">
    <property type="entry name" value="DIHYDROFOLATE REDUCTASE"/>
    <property type="match status" value="1"/>
</dbReference>
<sequence length="172" mass="19646">MIIALIAAMDRNRTIGHAGKLPWHLPADLQWFKRHTMGHTLLMGRRTFEAIGHPLPGRRTIVLSRKPDYQAPGCMVATDIAAAIATAKPAEQLFVCGGGEIYRQTLDQAERIYLTELDIEVSGDTFFPEFDEDAFKIVLQEHQVEPFHYRFSLFQRKHQPQPLSFKMKEVSL</sequence>
<keyword evidence="5 8" id="KW-0521">NADP</keyword>
<keyword evidence="6 8" id="KW-0560">Oxidoreductase</keyword>
<dbReference type="AlphaFoldDB" id="A0A8J6QUJ5"/>
<reference evidence="10" key="1">
    <citation type="submission" date="2020-09" db="EMBL/GenBank/DDBJ databases">
        <title>Pelobacter alkaliphilus sp. nov., a novel anaerobic arsenate-reducing bacterium from terrestrial mud volcano.</title>
        <authorList>
            <person name="Khomyakova M.A."/>
            <person name="Merkel A.Y."/>
            <person name="Slobodkin A.I."/>
        </authorList>
    </citation>
    <scope>NUCLEOTIDE SEQUENCE</scope>
    <source>
        <strain evidence="10">M08fum</strain>
    </source>
</reference>
<evidence type="ECO:0000256" key="4">
    <source>
        <dbReference type="ARBA" id="ARBA00022563"/>
    </source>
</evidence>
<keyword evidence="11" id="KW-1185">Reference proteome</keyword>